<dbReference type="Pfam" id="PF01553">
    <property type="entry name" value="Acyltransferase"/>
    <property type="match status" value="1"/>
</dbReference>
<keyword evidence="4" id="KW-0812">Transmembrane</keyword>
<dbReference type="SUPFAM" id="SSF69593">
    <property type="entry name" value="Glycerol-3-phosphate (1)-acyltransferase"/>
    <property type="match status" value="1"/>
</dbReference>
<organism evidence="6 7">
    <name type="scientific">Alterirhizorhabdus solaris</name>
    <dbReference type="NCBI Taxonomy" id="2529389"/>
    <lineage>
        <taxon>Bacteria</taxon>
        <taxon>Pseudomonadati</taxon>
        <taxon>Pseudomonadota</taxon>
        <taxon>Alphaproteobacteria</taxon>
        <taxon>Sphingomonadales</taxon>
        <taxon>Rhizorhabdaceae</taxon>
        <taxon>Alterirhizorhabdus</taxon>
    </lineage>
</organism>
<keyword evidence="4" id="KW-1133">Transmembrane helix</keyword>
<dbReference type="Proteomes" id="UP000318681">
    <property type="component" value="Unassembled WGS sequence"/>
</dbReference>
<evidence type="ECO:0000313" key="7">
    <source>
        <dbReference type="Proteomes" id="UP000318681"/>
    </source>
</evidence>
<dbReference type="PANTHER" id="PTHR10434">
    <property type="entry name" value="1-ACYL-SN-GLYCEROL-3-PHOSPHATE ACYLTRANSFERASE"/>
    <property type="match status" value="1"/>
</dbReference>
<reference evidence="6 7" key="1">
    <citation type="submission" date="2019-07" db="EMBL/GenBank/DDBJ databases">
        <title>Sphingomonas solaris sp. nov., isolated from a solar panel from Boston, Massachusetts.</title>
        <authorList>
            <person name="Tanner K."/>
            <person name="Pascual J."/>
            <person name="Mancuso C."/>
            <person name="Pereto J."/>
            <person name="Khalil A."/>
            <person name="Vilanova C."/>
        </authorList>
    </citation>
    <scope>NUCLEOTIDE SEQUENCE [LARGE SCALE GENOMIC DNA]</scope>
    <source>
        <strain evidence="6 7">R4DWN</strain>
    </source>
</reference>
<dbReference type="AlphaFoldDB" id="A0A558QR98"/>
<comment type="pathway">
    <text evidence="1">Lipid metabolism.</text>
</comment>
<accession>A0A558QR98</accession>
<dbReference type="RefSeq" id="WP_145156048.1">
    <property type="nucleotide sequence ID" value="NZ_VNIM01000201.1"/>
</dbReference>
<dbReference type="GO" id="GO:0003841">
    <property type="term" value="F:1-acylglycerol-3-phosphate O-acyltransferase activity"/>
    <property type="evidence" value="ECO:0007669"/>
    <property type="project" value="TreeGrafter"/>
</dbReference>
<evidence type="ECO:0000256" key="3">
    <source>
        <dbReference type="ARBA" id="ARBA00023315"/>
    </source>
</evidence>
<keyword evidence="7" id="KW-1185">Reference proteome</keyword>
<dbReference type="InterPro" id="IPR002123">
    <property type="entry name" value="Plipid/glycerol_acylTrfase"/>
</dbReference>
<feature type="domain" description="Phospholipid/glycerol acyltransferase" evidence="5">
    <location>
        <begin position="68"/>
        <end position="182"/>
    </location>
</feature>
<comment type="caution">
    <text evidence="6">The sequence shown here is derived from an EMBL/GenBank/DDBJ whole genome shotgun (WGS) entry which is preliminary data.</text>
</comment>
<keyword evidence="4" id="KW-0472">Membrane</keyword>
<evidence type="ECO:0000259" key="5">
    <source>
        <dbReference type="SMART" id="SM00563"/>
    </source>
</evidence>
<gene>
    <name evidence="6" type="ORF">FOY91_21230</name>
</gene>
<keyword evidence="2 6" id="KW-0808">Transferase</keyword>
<proteinExistence type="predicted"/>
<evidence type="ECO:0000256" key="4">
    <source>
        <dbReference type="SAM" id="Phobius"/>
    </source>
</evidence>
<sequence length="234" mass="25901">MARLRNVLFALAFYPGSLVLVVLALVIARRGARMRAHAKRWARFHYWCARHLLGIETRVEGRLPEGPALIAAKHQSMFETFELIRVLEEPAVVLKQELTEIPLWGRVAQSYGAIPVDREGSATALRIMLRAARRVVADGRAILIFPEGTRVAPGEQPPLRPGFAGLYRVTGLPVVPLALDSGLLWPRKGLKRAGVITFRFGPPIPPGLPRDEIEALVHAAINTLETKERRLPAA</sequence>
<protein>
    <submittedName>
        <fullName evidence="6">1-acyl-sn-glycerol-3-phosphate acyltransferase</fullName>
    </submittedName>
</protein>
<evidence type="ECO:0000256" key="1">
    <source>
        <dbReference type="ARBA" id="ARBA00005189"/>
    </source>
</evidence>
<dbReference type="SMART" id="SM00563">
    <property type="entry name" value="PlsC"/>
    <property type="match status" value="1"/>
</dbReference>
<dbReference type="CDD" id="cd07989">
    <property type="entry name" value="LPLAT_AGPAT-like"/>
    <property type="match status" value="1"/>
</dbReference>
<name>A0A558QR98_9SPHN</name>
<keyword evidence="3 6" id="KW-0012">Acyltransferase</keyword>
<dbReference type="GO" id="GO:0006654">
    <property type="term" value="P:phosphatidic acid biosynthetic process"/>
    <property type="evidence" value="ECO:0007669"/>
    <property type="project" value="TreeGrafter"/>
</dbReference>
<evidence type="ECO:0000256" key="2">
    <source>
        <dbReference type="ARBA" id="ARBA00022679"/>
    </source>
</evidence>
<evidence type="ECO:0000313" key="6">
    <source>
        <dbReference type="EMBL" id="TVV69639.1"/>
    </source>
</evidence>
<dbReference type="OrthoDB" id="5290997at2"/>
<dbReference type="PANTHER" id="PTHR10434:SF40">
    <property type="entry name" value="1-ACYL-SN-GLYCEROL-3-PHOSPHATE ACYLTRANSFERASE"/>
    <property type="match status" value="1"/>
</dbReference>
<dbReference type="EMBL" id="VNIM01000201">
    <property type="protein sequence ID" value="TVV69639.1"/>
    <property type="molecule type" value="Genomic_DNA"/>
</dbReference>
<feature type="transmembrane region" description="Helical" evidence="4">
    <location>
        <begin position="6"/>
        <end position="28"/>
    </location>
</feature>